<reference evidence="3 4" key="1">
    <citation type="submission" date="2024-02" db="EMBL/GenBank/DDBJ databases">
        <title>Discinaceae phylogenomics.</title>
        <authorList>
            <person name="Dirks A.C."/>
            <person name="James T.Y."/>
        </authorList>
    </citation>
    <scope>NUCLEOTIDE SEQUENCE [LARGE SCALE GENOMIC DNA]</scope>
    <source>
        <strain evidence="3 4">ACD0624</strain>
    </source>
</reference>
<feature type="domain" description="SGNH hydrolase-type esterase" evidence="2">
    <location>
        <begin position="31"/>
        <end position="210"/>
    </location>
</feature>
<protein>
    <recommendedName>
        <fullName evidence="2">SGNH hydrolase-type esterase domain-containing protein</fullName>
    </recommendedName>
</protein>
<proteinExistence type="predicted"/>
<feature type="chain" id="PRO_5046224132" description="SGNH hydrolase-type esterase domain-containing protein" evidence="1">
    <location>
        <begin position="25"/>
        <end position="226"/>
    </location>
</feature>
<dbReference type="PANTHER" id="PTHR30383">
    <property type="entry name" value="THIOESTERASE 1/PROTEASE 1/LYSOPHOSPHOLIPASE L1"/>
    <property type="match status" value="1"/>
</dbReference>
<dbReference type="InterPro" id="IPR013830">
    <property type="entry name" value="SGNH_hydro"/>
</dbReference>
<dbReference type="CDD" id="cd01833">
    <property type="entry name" value="XynB_like"/>
    <property type="match status" value="1"/>
</dbReference>
<keyword evidence="4" id="KW-1185">Reference proteome</keyword>
<gene>
    <name evidence="3" type="ORF">Q9L58_001994</name>
</gene>
<evidence type="ECO:0000259" key="2">
    <source>
        <dbReference type="Pfam" id="PF13472"/>
    </source>
</evidence>
<dbReference type="EMBL" id="JBBBZM010000016">
    <property type="protein sequence ID" value="KAL0638943.1"/>
    <property type="molecule type" value="Genomic_DNA"/>
</dbReference>
<accession>A0ABR3GSW0</accession>
<dbReference type="InterPro" id="IPR051532">
    <property type="entry name" value="Ester_Hydrolysis_Enzymes"/>
</dbReference>
<keyword evidence="1" id="KW-0732">Signal</keyword>
<comment type="caution">
    <text evidence="3">The sequence shown here is derived from an EMBL/GenBank/DDBJ whole genome shotgun (WGS) entry which is preliminary data.</text>
</comment>
<evidence type="ECO:0000313" key="4">
    <source>
        <dbReference type="Proteomes" id="UP001447188"/>
    </source>
</evidence>
<organism evidence="3 4">
    <name type="scientific">Discina gigas</name>
    <dbReference type="NCBI Taxonomy" id="1032678"/>
    <lineage>
        <taxon>Eukaryota</taxon>
        <taxon>Fungi</taxon>
        <taxon>Dikarya</taxon>
        <taxon>Ascomycota</taxon>
        <taxon>Pezizomycotina</taxon>
        <taxon>Pezizomycetes</taxon>
        <taxon>Pezizales</taxon>
        <taxon>Discinaceae</taxon>
        <taxon>Discina</taxon>
    </lineage>
</organism>
<feature type="signal peptide" evidence="1">
    <location>
        <begin position="1"/>
        <end position="24"/>
    </location>
</feature>
<evidence type="ECO:0000313" key="3">
    <source>
        <dbReference type="EMBL" id="KAL0638943.1"/>
    </source>
</evidence>
<dbReference type="InterPro" id="IPR036514">
    <property type="entry name" value="SGNH_hydro_sf"/>
</dbReference>
<dbReference type="Proteomes" id="UP001447188">
    <property type="component" value="Unassembled WGS sequence"/>
</dbReference>
<sequence>MFFRTSAVILALIGTLTFVAPVEAAARIMPLGDSITGSPGCWRALLWNQLISAGKTGLDMVGTLPAQGCGVSYDGENEGHGGFLVTNVANQNQLVGWLSATKPTIVLMHFGTNDVWNNIATNTIIAAFTKLVDQMRASNPSMKILVAKILPMSPSGCANCANGVIALNNAIPAWASSKSTSQSPIYVVDQWTGFSSTADTSDGVHPNNNGIIKMANKWYATLVNLV</sequence>
<dbReference type="PANTHER" id="PTHR30383:SF2">
    <property type="entry name" value="CELLULOSE-BINDING PROTEIN"/>
    <property type="match status" value="1"/>
</dbReference>
<dbReference type="SUPFAM" id="SSF52266">
    <property type="entry name" value="SGNH hydrolase"/>
    <property type="match status" value="1"/>
</dbReference>
<dbReference type="Gene3D" id="3.40.50.1110">
    <property type="entry name" value="SGNH hydrolase"/>
    <property type="match status" value="1"/>
</dbReference>
<dbReference type="Pfam" id="PF13472">
    <property type="entry name" value="Lipase_GDSL_2"/>
    <property type="match status" value="1"/>
</dbReference>
<evidence type="ECO:0000256" key="1">
    <source>
        <dbReference type="SAM" id="SignalP"/>
    </source>
</evidence>
<name>A0ABR3GSW0_9PEZI</name>